<gene>
    <name evidence="2" type="ORF">EGO51_05375</name>
</gene>
<protein>
    <submittedName>
        <fullName evidence="2">Uncharacterized protein</fullName>
    </submittedName>
</protein>
<accession>A0A5J5LJ66</accession>
<sequence length="180" mass="19288">MSWRDRNGTRHLLSVGAIPAVSSRIARTAVLSFVVLAAGCFGGPSPESAPPSEAATTVASPTGTVEFHDGPKDPPDQPATLNESSAREFVSEYQYRTVYNGLWQGEHTEMSLDCRVDNVTERSWGYDVVITCTGSSTTDPPAGSTATDGPISDYFTQSYRYSVSADALARETVENRDAVS</sequence>
<feature type="region of interest" description="Disordered" evidence="1">
    <location>
        <begin position="45"/>
        <end position="82"/>
    </location>
</feature>
<name>A0A5J5LJ66_HALHI</name>
<dbReference type="Proteomes" id="UP000326244">
    <property type="component" value="Unassembled WGS sequence"/>
</dbReference>
<proteinExistence type="predicted"/>
<dbReference type="EMBL" id="RQWK01000001">
    <property type="protein sequence ID" value="KAA9409246.1"/>
    <property type="molecule type" value="Genomic_DNA"/>
</dbReference>
<comment type="caution">
    <text evidence="2">The sequence shown here is derived from an EMBL/GenBank/DDBJ whole genome shotgun (WGS) entry which is preliminary data.</text>
</comment>
<dbReference type="AlphaFoldDB" id="A0A5J5LJ66"/>
<evidence type="ECO:0000256" key="1">
    <source>
        <dbReference type="SAM" id="MobiDB-lite"/>
    </source>
</evidence>
<feature type="compositionally biased region" description="Basic and acidic residues" evidence="1">
    <location>
        <begin position="66"/>
        <end position="75"/>
    </location>
</feature>
<evidence type="ECO:0000313" key="2">
    <source>
        <dbReference type="EMBL" id="KAA9409246.1"/>
    </source>
</evidence>
<evidence type="ECO:0000313" key="3">
    <source>
        <dbReference type="Proteomes" id="UP000326244"/>
    </source>
</evidence>
<reference evidence="2 3" key="1">
    <citation type="submission" date="2018-11" db="EMBL/GenBank/DDBJ databases">
        <title>Genomic analysis of Haloarcula hispanica CBA1121.</title>
        <authorList>
            <person name="Kim Y.B."/>
            <person name="Roh S.W."/>
        </authorList>
    </citation>
    <scope>NUCLEOTIDE SEQUENCE [LARGE SCALE GENOMIC DNA]</scope>
    <source>
        <strain evidence="2 3">CBA1121</strain>
    </source>
</reference>
<feature type="compositionally biased region" description="Low complexity" evidence="1">
    <location>
        <begin position="45"/>
        <end position="55"/>
    </location>
</feature>
<organism evidence="2 3">
    <name type="scientific">Haloarcula hispanica</name>
    <dbReference type="NCBI Taxonomy" id="51589"/>
    <lineage>
        <taxon>Archaea</taxon>
        <taxon>Methanobacteriati</taxon>
        <taxon>Methanobacteriota</taxon>
        <taxon>Stenosarchaea group</taxon>
        <taxon>Halobacteria</taxon>
        <taxon>Halobacteriales</taxon>
        <taxon>Haloarculaceae</taxon>
        <taxon>Haloarcula</taxon>
    </lineage>
</organism>